<organism evidence="2 3">
    <name type="scientific">Dendrothele bispora (strain CBS 962.96)</name>
    <dbReference type="NCBI Taxonomy" id="1314807"/>
    <lineage>
        <taxon>Eukaryota</taxon>
        <taxon>Fungi</taxon>
        <taxon>Dikarya</taxon>
        <taxon>Basidiomycota</taxon>
        <taxon>Agaricomycotina</taxon>
        <taxon>Agaricomycetes</taxon>
        <taxon>Agaricomycetidae</taxon>
        <taxon>Agaricales</taxon>
        <taxon>Agaricales incertae sedis</taxon>
        <taxon>Dendrothele</taxon>
    </lineage>
</organism>
<evidence type="ECO:0000313" key="3">
    <source>
        <dbReference type="Proteomes" id="UP000297245"/>
    </source>
</evidence>
<accession>A0A4S8LGE1</accession>
<reference evidence="2 3" key="1">
    <citation type="journal article" date="2019" name="Nat. Ecol. Evol.">
        <title>Megaphylogeny resolves global patterns of mushroom evolution.</title>
        <authorList>
            <person name="Varga T."/>
            <person name="Krizsan K."/>
            <person name="Foldi C."/>
            <person name="Dima B."/>
            <person name="Sanchez-Garcia M."/>
            <person name="Sanchez-Ramirez S."/>
            <person name="Szollosi G.J."/>
            <person name="Szarkandi J.G."/>
            <person name="Papp V."/>
            <person name="Albert L."/>
            <person name="Andreopoulos W."/>
            <person name="Angelini C."/>
            <person name="Antonin V."/>
            <person name="Barry K.W."/>
            <person name="Bougher N.L."/>
            <person name="Buchanan P."/>
            <person name="Buyck B."/>
            <person name="Bense V."/>
            <person name="Catcheside P."/>
            <person name="Chovatia M."/>
            <person name="Cooper J."/>
            <person name="Damon W."/>
            <person name="Desjardin D."/>
            <person name="Finy P."/>
            <person name="Geml J."/>
            <person name="Haridas S."/>
            <person name="Hughes K."/>
            <person name="Justo A."/>
            <person name="Karasinski D."/>
            <person name="Kautmanova I."/>
            <person name="Kiss B."/>
            <person name="Kocsube S."/>
            <person name="Kotiranta H."/>
            <person name="LaButti K.M."/>
            <person name="Lechner B.E."/>
            <person name="Liimatainen K."/>
            <person name="Lipzen A."/>
            <person name="Lukacs Z."/>
            <person name="Mihaltcheva S."/>
            <person name="Morgado L.N."/>
            <person name="Niskanen T."/>
            <person name="Noordeloos M.E."/>
            <person name="Ohm R.A."/>
            <person name="Ortiz-Santana B."/>
            <person name="Ovrebo C."/>
            <person name="Racz N."/>
            <person name="Riley R."/>
            <person name="Savchenko A."/>
            <person name="Shiryaev A."/>
            <person name="Soop K."/>
            <person name="Spirin V."/>
            <person name="Szebenyi C."/>
            <person name="Tomsovsky M."/>
            <person name="Tulloss R.E."/>
            <person name="Uehling J."/>
            <person name="Grigoriev I.V."/>
            <person name="Vagvolgyi C."/>
            <person name="Papp T."/>
            <person name="Martin F.M."/>
            <person name="Miettinen O."/>
            <person name="Hibbett D.S."/>
            <person name="Nagy L.G."/>
        </authorList>
    </citation>
    <scope>NUCLEOTIDE SEQUENCE [LARGE SCALE GENOMIC DNA]</scope>
    <source>
        <strain evidence="2 3">CBS 962.96</strain>
    </source>
</reference>
<keyword evidence="3" id="KW-1185">Reference proteome</keyword>
<dbReference type="Proteomes" id="UP000297245">
    <property type="component" value="Unassembled WGS sequence"/>
</dbReference>
<dbReference type="OrthoDB" id="674604at2759"/>
<dbReference type="InterPro" id="IPR010730">
    <property type="entry name" value="HET"/>
</dbReference>
<dbReference type="Pfam" id="PF06985">
    <property type="entry name" value="HET"/>
    <property type="match status" value="1"/>
</dbReference>
<dbReference type="EMBL" id="ML179428">
    <property type="protein sequence ID" value="THU87951.1"/>
    <property type="molecule type" value="Genomic_DNA"/>
</dbReference>
<name>A0A4S8LGE1_DENBC</name>
<evidence type="ECO:0000313" key="2">
    <source>
        <dbReference type="EMBL" id="THU87951.1"/>
    </source>
</evidence>
<dbReference type="PANTHER" id="PTHR10622">
    <property type="entry name" value="HET DOMAIN-CONTAINING PROTEIN"/>
    <property type="match status" value="1"/>
</dbReference>
<proteinExistence type="predicted"/>
<protein>
    <recommendedName>
        <fullName evidence="1">Heterokaryon incompatibility domain-containing protein</fullName>
    </recommendedName>
</protein>
<dbReference type="PANTHER" id="PTHR10622:SF10">
    <property type="entry name" value="HET DOMAIN-CONTAINING PROTEIN"/>
    <property type="match status" value="1"/>
</dbReference>
<evidence type="ECO:0000259" key="1">
    <source>
        <dbReference type="Pfam" id="PF06985"/>
    </source>
</evidence>
<feature type="domain" description="Heterokaryon incompatibility" evidence="1">
    <location>
        <begin position="33"/>
        <end position="120"/>
    </location>
</feature>
<dbReference type="AlphaFoldDB" id="A0A4S8LGE1"/>
<gene>
    <name evidence="2" type="ORF">K435DRAFT_969692</name>
</gene>
<sequence>MQQIPSSELRPQRLIETWSGKFRDFSGQPVPPYAILSHRWLEEKEEVSFNDYLHLRSETKKKGGYRKITEARKKAADDRLDYIWIDTCCIDKNNKSESNRNINSMYFYYRNSAICYVYLSDVWVKRSTRAGATIWGSEWFQRGWTLQELVAPKRLIFFRADWKPIGERHQLAGVIHRLTGISRSVLDGSKPIESVNIWTRMSWCAGRETTKPADLAYCLLGILGVSMDTRKVNMEDREEAFELLQKALALKYPEFKEFRDPKNILPNLRRQNAEVPAPVDFGKVNATLFHRMLFPQLVTGRRTLHEFHLHVPFNLL</sequence>